<dbReference type="InterPro" id="IPR007318">
    <property type="entry name" value="Phopholipid_MeTrfase"/>
</dbReference>
<evidence type="ECO:0000256" key="3">
    <source>
        <dbReference type="ARBA" id="ARBA00022989"/>
    </source>
</evidence>
<dbReference type="Pfam" id="PF04191">
    <property type="entry name" value="PEMT"/>
    <property type="match status" value="1"/>
</dbReference>
<reference evidence="6" key="1">
    <citation type="submission" date="2016-10" db="EMBL/GenBank/DDBJ databases">
        <authorList>
            <person name="Varghese N."/>
            <person name="Submissions S."/>
        </authorList>
    </citation>
    <scope>NUCLEOTIDE SEQUENCE [LARGE SCALE GENOMIC DNA]</scope>
    <source>
        <strain evidence="6">IBRC-M 10655</strain>
    </source>
</reference>
<evidence type="ECO:0000256" key="1">
    <source>
        <dbReference type="ARBA" id="ARBA00004127"/>
    </source>
</evidence>
<keyword evidence="3" id="KW-1133">Transmembrane helix</keyword>
<evidence type="ECO:0000313" key="5">
    <source>
        <dbReference type="EMBL" id="SDO32636.1"/>
    </source>
</evidence>
<dbReference type="STRING" id="504798.SAMN05421871_108323"/>
<keyword evidence="5" id="KW-0808">Transferase</keyword>
<comment type="subcellular location">
    <subcellularLocation>
        <location evidence="1">Endomembrane system</location>
        <topology evidence="1">Multi-pass membrane protein</topology>
    </subcellularLocation>
</comment>
<dbReference type="RefSeq" id="WP_228769724.1">
    <property type="nucleotide sequence ID" value="NZ_FNDV01000008.1"/>
</dbReference>
<sequence>MSVLWNRMPLPLEHAVPMVAGLLLNARTRTRLPRPLVPAGWALLAAGVGLNAWAVKARGAGDLEDPDRLVTVGPYAFTRNPMYVGWTLLHVGAGLAARSPWVLASWPFVAALVHRAVLREEHLLADRFGEQESSYERRVPRYLRQTKAPLVSPRETPGAL</sequence>
<dbReference type="GO" id="GO:0032259">
    <property type="term" value="P:methylation"/>
    <property type="evidence" value="ECO:0007669"/>
    <property type="project" value="UniProtKB-KW"/>
</dbReference>
<evidence type="ECO:0000313" key="6">
    <source>
        <dbReference type="Proteomes" id="UP000199651"/>
    </source>
</evidence>
<dbReference type="Proteomes" id="UP000199651">
    <property type="component" value="Unassembled WGS sequence"/>
</dbReference>
<dbReference type="Gene3D" id="1.20.120.1630">
    <property type="match status" value="1"/>
</dbReference>
<dbReference type="AlphaFoldDB" id="A0A1H0IMP9"/>
<evidence type="ECO:0000256" key="4">
    <source>
        <dbReference type="ARBA" id="ARBA00023136"/>
    </source>
</evidence>
<gene>
    <name evidence="5" type="ORF">SAMN05192558_102624</name>
</gene>
<dbReference type="GO" id="GO:0012505">
    <property type="term" value="C:endomembrane system"/>
    <property type="evidence" value="ECO:0007669"/>
    <property type="project" value="UniProtKB-SubCell"/>
</dbReference>
<proteinExistence type="predicted"/>
<evidence type="ECO:0000256" key="2">
    <source>
        <dbReference type="ARBA" id="ARBA00022692"/>
    </source>
</evidence>
<accession>A0A1H0IMP9</accession>
<keyword evidence="6" id="KW-1185">Reference proteome</keyword>
<organism evidence="5 6">
    <name type="scientific">Actinokineospora alba</name>
    <dbReference type="NCBI Taxonomy" id="504798"/>
    <lineage>
        <taxon>Bacteria</taxon>
        <taxon>Bacillati</taxon>
        <taxon>Actinomycetota</taxon>
        <taxon>Actinomycetes</taxon>
        <taxon>Pseudonocardiales</taxon>
        <taxon>Pseudonocardiaceae</taxon>
        <taxon>Actinokineospora</taxon>
    </lineage>
</organism>
<keyword evidence="5" id="KW-0489">Methyltransferase</keyword>
<dbReference type="GO" id="GO:0008168">
    <property type="term" value="F:methyltransferase activity"/>
    <property type="evidence" value="ECO:0007669"/>
    <property type="project" value="UniProtKB-KW"/>
</dbReference>
<dbReference type="EMBL" id="FNJB01000002">
    <property type="protein sequence ID" value="SDO32636.1"/>
    <property type="molecule type" value="Genomic_DNA"/>
</dbReference>
<protein>
    <submittedName>
        <fullName evidence="5">Protein-S-isoprenylcysteine O-methyltransferase Ste14</fullName>
    </submittedName>
</protein>
<keyword evidence="4" id="KW-0472">Membrane</keyword>
<name>A0A1H0IMP9_9PSEU</name>
<keyword evidence="2" id="KW-0812">Transmembrane</keyword>